<proteinExistence type="predicted"/>
<comment type="caution">
    <text evidence="1">The sequence shown here is derived from an EMBL/GenBank/DDBJ whole genome shotgun (WGS) entry which is preliminary data.</text>
</comment>
<dbReference type="SUPFAM" id="SSF52218">
    <property type="entry name" value="Flavoproteins"/>
    <property type="match status" value="1"/>
</dbReference>
<protein>
    <recommendedName>
        <fullName evidence="3">NADPH-dependent FMN reductase-like domain-containing protein</fullName>
    </recommendedName>
</protein>
<dbReference type="EMBL" id="QVEV01000024">
    <property type="protein sequence ID" value="RGC14107.1"/>
    <property type="molecule type" value="Genomic_DNA"/>
</dbReference>
<sequence length="218" mass="24435">MSAMILNLSPRRLGTSALLGRLLQEQLGEQTQVWNCLDIESAWDSFLETARLAETWICIAPCYVNAIPGDALRILVKLQQTGMEKNKYVYAIAQGGMPYAHTHHCCIGNIELFARAMQLRWMGGLLIGGGAIIDGVSLKRLPNAVQVEHCLQKMIACIQHKTAVDSLLSRQAEMKIPGFVARLLCLKMNHTIHKQQKKIKADRHTCFYAKEEKHARKG</sequence>
<reference evidence="1 2" key="1">
    <citation type="submission" date="2018-08" db="EMBL/GenBank/DDBJ databases">
        <title>A genome reference for cultivated species of the human gut microbiota.</title>
        <authorList>
            <person name="Zou Y."/>
            <person name="Xue W."/>
            <person name="Luo G."/>
        </authorList>
    </citation>
    <scope>NUCLEOTIDE SEQUENCE [LARGE SCALE GENOMIC DNA]</scope>
    <source>
        <strain evidence="1 2">OF01-2LB</strain>
    </source>
</reference>
<dbReference type="RefSeq" id="WP_117443871.1">
    <property type="nucleotide sequence ID" value="NZ_JAJFEN010000019.1"/>
</dbReference>
<evidence type="ECO:0000313" key="2">
    <source>
        <dbReference type="Proteomes" id="UP000260025"/>
    </source>
</evidence>
<evidence type="ECO:0000313" key="1">
    <source>
        <dbReference type="EMBL" id="RGC14107.1"/>
    </source>
</evidence>
<name>A0A3E2VU97_CLOIN</name>
<dbReference type="InterPro" id="IPR029039">
    <property type="entry name" value="Flavoprotein-like_sf"/>
</dbReference>
<accession>A0A3E2VU97</accession>
<dbReference type="OrthoDB" id="9790975at2"/>
<evidence type="ECO:0008006" key="3">
    <source>
        <dbReference type="Google" id="ProtNLM"/>
    </source>
</evidence>
<dbReference type="Proteomes" id="UP000260025">
    <property type="component" value="Unassembled WGS sequence"/>
</dbReference>
<organism evidence="1 2">
    <name type="scientific">Clostridium innocuum</name>
    <dbReference type="NCBI Taxonomy" id="1522"/>
    <lineage>
        <taxon>Bacteria</taxon>
        <taxon>Bacillati</taxon>
        <taxon>Bacillota</taxon>
        <taxon>Clostridia</taxon>
        <taxon>Eubacteriales</taxon>
        <taxon>Clostridiaceae</taxon>
        <taxon>Clostridium</taxon>
    </lineage>
</organism>
<dbReference type="AlphaFoldDB" id="A0A3E2VU97"/>
<gene>
    <name evidence="1" type="ORF">DXA38_14880</name>
</gene>